<sequence length="138" mass="14185">MFNLLLGVRDVLFPAIMFGLMLLGSVVTSPKAEVRNPNGVPISKTELAEKSPDAAAVTVQDALSNSDNDDIVAGVSNPDSAPYLNLSGSDSAGSIWWPAKGGGNAEIKLQIRNASGSVTGNCTVSSKKGTGGKFETTC</sequence>
<name>A0A367VAX2_9PROT</name>
<evidence type="ECO:0000256" key="1">
    <source>
        <dbReference type="SAM" id="Phobius"/>
    </source>
</evidence>
<reference evidence="2 3" key="1">
    <citation type="submission" date="2014-07" db="EMBL/GenBank/DDBJ databases">
        <title>Draft genome sequence of Thalassospira profundimaris R8-17.</title>
        <authorList>
            <person name="Lai Q."/>
            <person name="Shao Z."/>
        </authorList>
    </citation>
    <scope>NUCLEOTIDE SEQUENCE [LARGE SCALE GENOMIC DNA]</scope>
    <source>
        <strain evidence="2 3">R8-17</strain>
    </source>
</reference>
<dbReference type="Proteomes" id="UP000253061">
    <property type="component" value="Unassembled WGS sequence"/>
</dbReference>
<keyword evidence="1" id="KW-0472">Membrane</keyword>
<comment type="caution">
    <text evidence="2">The sequence shown here is derived from an EMBL/GenBank/DDBJ whole genome shotgun (WGS) entry which is preliminary data.</text>
</comment>
<proteinExistence type="predicted"/>
<accession>A0A367VAX2</accession>
<organism evidence="2 3">
    <name type="scientific">Thalassospira profundimaris</name>
    <dbReference type="NCBI Taxonomy" id="502049"/>
    <lineage>
        <taxon>Bacteria</taxon>
        <taxon>Pseudomonadati</taxon>
        <taxon>Pseudomonadota</taxon>
        <taxon>Alphaproteobacteria</taxon>
        <taxon>Rhodospirillales</taxon>
        <taxon>Thalassospiraceae</taxon>
        <taxon>Thalassospira</taxon>
    </lineage>
</organism>
<protein>
    <submittedName>
        <fullName evidence="2">Uncharacterized protein</fullName>
    </submittedName>
</protein>
<feature type="transmembrane region" description="Helical" evidence="1">
    <location>
        <begin position="12"/>
        <end position="29"/>
    </location>
</feature>
<evidence type="ECO:0000313" key="3">
    <source>
        <dbReference type="Proteomes" id="UP000253061"/>
    </source>
</evidence>
<keyword evidence="1" id="KW-1133">Transmembrane helix</keyword>
<dbReference type="AlphaFoldDB" id="A0A367VAX2"/>
<keyword evidence="1" id="KW-0812">Transmembrane</keyword>
<evidence type="ECO:0000313" key="2">
    <source>
        <dbReference type="EMBL" id="RCK22365.1"/>
    </source>
</evidence>
<gene>
    <name evidence="2" type="ORF">TH6_11940</name>
</gene>
<dbReference type="EMBL" id="JPWB01000004">
    <property type="protein sequence ID" value="RCK22365.1"/>
    <property type="molecule type" value="Genomic_DNA"/>
</dbReference>